<sequence length="129" mass="14324">MIGMLATTSLGYMPATMHVQRATRSRHAVSPQMSGGFDFSKMREGFDDMMAGAEKSFNDMFNLKSSKMSYDEMVEFCRDDESVGCDLEMLDKLKAETKGQGFRVAKPAKVGVEWSKDIDAAVKDTAPEM</sequence>
<accession>A0A7S1N081</accession>
<protein>
    <submittedName>
        <fullName evidence="1">Uncharacterized protein</fullName>
    </submittedName>
</protein>
<dbReference type="AlphaFoldDB" id="A0A7S1N081"/>
<reference evidence="1" key="1">
    <citation type="submission" date="2021-01" db="EMBL/GenBank/DDBJ databases">
        <authorList>
            <person name="Corre E."/>
            <person name="Pelletier E."/>
            <person name="Niang G."/>
            <person name="Scheremetjew M."/>
            <person name="Finn R."/>
            <person name="Kale V."/>
            <person name="Holt S."/>
            <person name="Cochrane G."/>
            <person name="Meng A."/>
            <person name="Brown T."/>
            <person name="Cohen L."/>
        </authorList>
    </citation>
    <scope>NUCLEOTIDE SEQUENCE</scope>
    <source>
        <strain evidence="1">RCC1383</strain>
    </source>
</reference>
<proteinExistence type="predicted"/>
<name>A0A7S1N081_9EUKA</name>
<organism evidence="1">
    <name type="scientific">Phaeocystis cordata</name>
    <dbReference type="NCBI Taxonomy" id="118079"/>
    <lineage>
        <taxon>Eukaryota</taxon>
        <taxon>Haptista</taxon>
        <taxon>Haptophyta</taxon>
        <taxon>Prymnesiophyceae</taxon>
        <taxon>Phaeocystales</taxon>
        <taxon>Phaeocystaceae</taxon>
        <taxon>Phaeocystis</taxon>
    </lineage>
</organism>
<evidence type="ECO:0000313" key="1">
    <source>
        <dbReference type="EMBL" id="CAD8988722.1"/>
    </source>
</evidence>
<gene>
    <name evidence="1" type="ORF">PCOR1465_LOCUS1511</name>
</gene>
<dbReference type="EMBL" id="HBFZ01002361">
    <property type="protein sequence ID" value="CAD8988722.1"/>
    <property type="molecule type" value="Transcribed_RNA"/>
</dbReference>